<evidence type="ECO:0000313" key="2">
    <source>
        <dbReference type="Proteomes" id="UP001169027"/>
    </source>
</evidence>
<dbReference type="RefSeq" id="WP_301814344.1">
    <property type="nucleotide sequence ID" value="NZ_JAUJZH010000027.1"/>
</dbReference>
<gene>
    <name evidence="1" type="ORF">Q2T77_28995</name>
</gene>
<comment type="caution">
    <text evidence="1">The sequence shown here is derived from an EMBL/GenBank/DDBJ whole genome shotgun (WGS) entry which is preliminary data.</text>
</comment>
<protein>
    <submittedName>
        <fullName evidence="1">Uncharacterized protein</fullName>
    </submittedName>
</protein>
<dbReference type="Proteomes" id="UP001169027">
    <property type="component" value="Unassembled WGS sequence"/>
</dbReference>
<sequence length="44" mass="4689">MAILPASMRGKDLLEGWEGEWSGVFSNEFAGTGVSVAIYAATRL</sequence>
<name>A0ABT8SFS3_9BURK</name>
<keyword evidence="2" id="KW-1185">Reference proteome</keyword>
<organism evidence="1 2">
    <name type="scientific">Variovorax ginsengisoli</name>
    <dbReference type="NCBI Taxonomy" id="363844"/>
    <lineage>
        <taxon>Bacteria</taxon>
        <taxon>Pseudomonadati</taxon>
        <taxon>Pseudomonadota</taxon>
        <taxon>Betaproteobacteria</taxon>
        <taxon>Burkholderiales</taxon>
        <taxon>Comamonadaceae</taxon>
        <taxon>Variovorax</taxon>
    </lineage>
</organism>
<accession>A0ABT8SFS3</accession>
<reference evidence="1" key="1">
    <citation type="submission" date="2023-06" db="EMBL/GenBank/DDBJ databases">
        <authorList>
            <person name="Jiang Y."/>
            <person name="Liu Q."/>
        </authorList>
    </citation>
    <scope>NUCLEOTIDE SEQUENCE</scope>
    <source>
        <strain evidence="1">CGMCC 1.12090</strain>
    </source>
</reference>
<dbReference type="EMBL" id="JAUKVY010000027">
    <property type="protein sequence ID" value="MDO1536331.1"/>
    <property type="molecule type" value="Genomic_DNA"/>
</dbReference>
<proteinExistence type="predicted"/>
<evidence type="ECO:0000313" key="1">
    <source>
        <dbReference type="EMBL" id="MDO1536331.1"/>
    </source>
</evidence>